<gene>
    <name evidence="2" type="ORF">ODALV1_LOCUS112</name>
</gene>
<dbReference type="Proteomes" id="UP001642540">
    <property type="component" value="Unassembled WGS sequence"/>
</dbReference>
<keyword evidence="3" id="KW-1185">Reference proteome</keyword>
<sequence length="187" mass="21562">MICGICQFGNFELEALIKHTEDVHECPGFRSVEFGRHIPCGIEFHREISQRGDHMPRSSYCHPATYNVSKTMEQYIKCEKCPDLRIRTYKSYFDHHVQHFEEECAQMVNELPTQMDTQHDADDEDEGGFETQDDYLLRYIPTQALSNQEPDVLAEETDEEGETSGDVNSITIVPETQVSQGNYLLYA</sequence>
<evidence type="ECO:0000313" key="2">
    <source>
        <dbReference type="EMBL" id="CAL8068104.1"/>
    </source>
</evidence>
<evidence type="ECO:0008006" key="4">
    <source>
        <dbReference type="Google" id="ProtNLM"/>
    </source>
</evidence>
<proteinExistence type="predicted"/>
<dbReference type="EMBL" id="CAXLJM020000001">
    <property type="protein sequence ID" value="CAL8068104.1"/>
    <property type="molecule type" value="Genomic_DNA"/>
</dbReference>
<reference evidence="2 3" key="1">
    <citation type="submission" date="2024-08" db="EMBL/GenBank/DDBJ databases">
        <authorList>
            <person name="Cucini C."/>
            <person name="Frati F."/>
        </authorList>
    </citation>
    <scope>NUCLEOTIDE SEQUENCE [LARGE SCALE GENOMIC DNA]</scope>
</reference>
<name>A0ABP1PHM9_9HEXA</name>
<feature type="region of interest" description="Disordered" evidence="1">
    <location>
        <begin position="146"/>
        <end position="171"/>
    </location>
</feature>
<feature type="compositionally biased region" description="Acidic residues" evidence="1">
    <location>
        <begin position="152"/>
        <end position="163"/>
    </location>
</feature>
<accession>A0ABP1PHM9</accession>
<comment type="caution">
    <text evidence="2">The sequence shown here is derived from an EMBL/GenBank/DDBJ whole genome shotgun (WGS) entry which is preliminary data.</text>
</comment>
<evidence type="ECO:0000256" key="1">
    <source>
        <dbReference type="SAM" id="MobiDB-lite"/>
    </source>
</evidence>
<evidence type="ECO:0000313" key="3">
    <source>
        <dbReference type="Proteomes" id="UP001642540"/>
    </source>
</evidence>
<organism evidence="2 3">
    <name type="scientific">Orchesella dallaii</name>
    <dbReference type="NCBI Taxonomy" id="48710"/>
    <lineage>
        <taxon>Eukaryota</taxon>
        <taxon>Metazoa</taxon>
        <taxon>Ecdysozoa</taxon>
        <taxon>Arthropoda</taxon>
        <taxon>Hexapoda</taxon>
        <taxon>Collembola</taxon>
        <taxon>Entomobryomorpha</taxon>
        <taxon>Entomobryoidea</taxon>
        <taxon>Orchesellidae</taxon>
        <taxon>Orchesellinae</taxon>
        <taxon>Orchesella</taxon>
    </lineage>
</organism>
<protein>
    <recommendedName>
        <fullName evidence="4">C2H2-type domain-containing protein</fullName>
    </recommendedName>
</protein>